<dbReference type="RefSeq" id="WP_003052732.1">
    <property type="nucleotide sequence ID" value="NZ_CP006704.1"/>
</dbReference>
<gene>
    <name evidence="1" type="ORF">O987_21055</name>
</gene>
<protein>
    <submittedName>
        <fullName evidence="1">Uncharacterized protein</fullName>
    </submittedName>
</protein>
<dbReference type="AlphaFoldDB" id="A0A076PWW3"/>
<evidence type="ECO:0000313" key="2">
    <source>
        <dbReference type="Proteomes" id="UP000028782"/>
    </source>
</evidence>
<sequence length="85" mass="9436">MASNASQPAQTYRYELLPNNLHADWTIIVDRVRTAYDRKPESATQLENARQHGFGFVRALAAAGLVTVAAKADLMELLLYPRSSC</sequence>
<dbReference type="EMBL" id="CP006704">
    <property type="protein sequence ID" value="AIJ48305.1"/>
    <property type="molecule type" value="Genomic_DNA"/>
</dbReference>
<name>A0A076PWW3_COMTE</name>
<reference evidence="1 2" key="1">
    <citation type="journal article" date="2014" name="Genome Announc.">
        <title>Complete Genome Sequence of Polychlorinated Biphenyl Degrader Comamonas testosteroni TK102 (NBRC 109938).</title>
        <authorList>
            <person name="Fukuda K."/>
            <person name="Hosoyama A."/>
            <person name="Tsuchikane K."/>
            <person name="Ohji S."/>
            <person name="Yamazoe A."/>
            <person name="Fujita N."/>
            <person name="Shintani M."/>
            <person name="Kimbara K."/>
        </authorList>
    </citation>
    <scope>NUCLEOTIDE SEQUENCE [LARGE SCALE GENOMIC DNA]</scope>
    <source>
        <strain evidence="1">TK102</strain>
    </source>
</reference>
<dbReference type="Proteomes" id="UP000028782">
    <property type="component" value="Chromosome"/>
</dbReference>
<organism evidence="1 2">
    <name type="scientific">Comamonas testosteroni TK102</name>
    <dbReference type="NCBI Taxonomy" id="1392005"/>
    <lineage>
        <taxon>Bacteria</taxon>
        <taxon>Pseudomonadati</taxon>
        <taxon>Pseudomonadota</taxon>
        <taxon>Betaproteobacteria</taxon>
        <taxon>Burkholderiales</taxon>
        <taxon>Comamonadaceae</taxon>
        <taxon>Comamonas</taxon>
    </lineage>
</organism>
<dbReference type="HOGENOM" id="CLU_2506994_0_0_4"/>
<dbReference type="KEGG" id="ctes:O987_21055"/>
<proteinExistence type="predicted"/>
<accession>A0A076PWW3</accession>
<evidence type="ECO:0000313" key="1">
    <source>
        <dbReference type="EMBL" id="AIJ48305.1"/>
    </source>
</evidence>